<reference evidence="3 4" key="1">
    <citation type="submission" date="2018-10" db="EMBL/GenBank/DDBJ databases">
        <title>Butyricimonas faecalis sp. nov., isolated from human faeces and emended description of the genus Butyricimonas.</title>
        <authorList>
            <person name="Le Roy T."/>
            <person name="Van der Smissen P."/>
            <person name="Paquot A."/>
            <person name="Delzenne N."/>
            <person name="Muccioli G."/>
            <person name="Collet J.-F."/>
            <person name="Cani P.D."/>
        </authorList>
    </citation>
    <scope>NUCLEOTIDE SEQUENCE [LARGE SCALE GENOMIC DNA]</scope>
    <source>
        <strain evidence="3 4">H184</strain>
    </source>
</reference>
<dbReference type="RefSeq" id="WP_106479839.1">
    <property type="nucleotide sequence ID" value="NZ_CP032819.1"/>
</dbReference>
<dbReference type="OrthoDB" id="9789113at2"/>
<dbReference type="Gene3D" id="1.20.144.10">
    <property type="entry name" value="Phosphatidic acid phosphatase type 2/haloperoxidase"/>
    <property type="match status" value="1"/>
</dbReference>
<dbReference type="SUPFAM" id="SSF48317">
    <property type="entry name" value="Acid phosphatase/Vanadium-dependent haloperoxidase"/>
    <property type="match status" value="1"/>
</dbReference>
<dbReference type="PANTHER" id="PTHR14969:SF13">
    <property type="entry name" value="AT30094P"/>
    <property type="match status" value="1"/>
</dbReference>
<feature type="transmembrane region" description="Helical" evidence="1">
    <location>
        <begin position="137"/>
        <end position="155"/>
    </location>
</feature>
<dbReference type="Pfam" id="PF01569">
    <property type="entry name" value="PAP2"/>
    <property type="match status" value="1"/>
</dbReference>
<dbReference type="InterPro" id="IPR000326">
    <property type="entry name" value="PAP2/HPO"/>
</dbReference>
<evidence type="ECO:0000313" key="3">
    <source>
        <dbReference type="EMBL" id="AZS28973.1"/>
    </source>
</evidence>
<sequence length="234" mass="26613">MLESLQALDRTIFLTLNGMHTPYLDSFMYIFTSKLVWIPLYASILYVLYKNMNIRMVIFTTVMFALLIALADQACSSILRPIFERPRPSRDPGIADLVHIVNGKRGGMYGFPSCHAANTFALACFIMLLFKNKALTTFFMLWAIVTCYTRIYVGVHYPGDLLFGTIVGFAAGAVTYGIYRFCLRIDGIANGLKYHQDRKLVKNPTHMRQTSVIIFTGLLTIATFAVFSIWWRPM</sequence>
<evidence type="ECO:0000256" key="1">
    <source>
        <dbReference type="SAM" id="Phobius"/>
    </source>
</evidence>
<keyword evidence="1" id="KW-0472">Membrane</keyword>
<feature type="transmembrane region" description="Helical" evidence="1">
    <location>
        <begin position="109"/>
        <end position="130"/>
    </location>
</feature>
<feature type="domain" description="Phosphatidic acid phosphatase type 2/haloperoxidase" evidence="2">
    <location>
        <begin position="61"/>
        <end position="176"/>
    </location>
</feature>
<feature type="transmembrane region" description="Helical" evidence="1">
    <location>
        <begin position="56"/>
        <end position="79"/>
    </location>
</feature>
<dbReference type="KEGG" id="buy:D8S85_04990"/>
<feature type="transmembrane region" description="Helical" evidence="1">
    <location>
        <begin position="212"/>
        <end position="231"/>
    </location>
</feature>
<evidence type="ECO:0000313" key="4">
    <source>
        <dbReference type="Proteomes" id="UP000270673"/>
    </source>
</evidence>
<dbReference type="PANTHER" id="PTHR14969">
    <property type="entry name" value="SPHINGOSINE-1-PHOSPHATE PHOSPHOHYDROLASE"/>
    <property type="match status" value="1"/>
</dbReference>
<dbReference type="InterPro" id="IPR036938">
    <property type="entry name" value="PAP2/HPO_sf"/>
</dbReference>
<dbReference type="Proteomes" id="UP000270673">
    <property type="component" value="Chromosome"/>
</dbReference>
<dbReference type="AlphaFoldDB" id="A0A3Q9IM26"/>
<name>A0A3Q9IM26_9BACT</name>
<protein>
    <submittedName>
        <fullName evidence="3">Phosphatase PAP2 family protein</fullName>
    </submittedName>
</protein>
<dbReference type="EMBL" id="CP032819">
    <property type="protein sequence ID" value="AZS28973.1"/>
    <property type="molecule type" value="Genomic_DNA"/>
</dbReference>
<dbReference type="SMART" id="SM00014">
    <property type="entry name" value="acidPPc"/>
    <property type="match status" value="1"/>
</dbReference>
<keyword evidence="1" id="KW-0812">Transmembrane</keyword>
<dbReference type="CDD" id="cd03395">
    <property type="entry name" value="PAP2_like_4"/>
    <property type="match status" value="1"/>
</dbReference>
<feature type="transmembrane region" description="Helical" evidence="1">
    <location>
        <begin position="27"/>
        <end position="49"/>
    </location>
</feature>
<accession>A0A3Q9IM26</accession>
<keyword evidence="4" id="KW-1185">Reference proteome</keyword>
<keyword evidence="1" id="KW-1133">Transmembrane helix</keyword>
<gene>
    <name evidence="3" type="ORF">D8S85_04990</name>
</gene>
<evidence type="ECO:0000259" key="2">
    <source>
        <dbReference type="SMART" id="SM00014"/>
    </source>
</evidence>
<feature type="transmembrane region" description="Helical" evidence="1">
    <location>
        <begin position="161"/>
        <end position="179"/>
    </location>
</feature>
<organism evidence="3 4">
    <name type="scientific">Butyricimonas faecalis</name>
    <dbReference type="NCBI Taxonomy" id="2093856"/>
    <lineage>
        <taxon>Bacteria</taxon>
        <taxon>Pseudomonadati</taxon>
        <taxon>Bacteroidota</taxon>
        <taxon>Bacteroidia</taxon>
        <taxon>Bacteroidales</taxon>
        <taxon>Odoribacteraceae</taxon>
        <taxon>Butyricimonas</taxon>
    </lineage>
</organism>
<proteinExistence type="predicted"/>